<dbReference type="NCBIfam" id="TIGR04393">
    <property type="entry name" value="rpt_T5SS_PEPC"/>
    <property type="match status" value="4"/>
</dbReference>
<protein>
    <submittedName>
        <fullName evidence="3">Autotransporter domain-containing protein</fullName>
    </submittedName>
</protein>
<dbReference type="EMBL" id="JAJGNA010000013">
    <property type="protein sequence ID" value="MCC4309222.1"/>
    <property type="molecule type" value="Genomic_DNA"/>
</dbReference>
<dbReference type="AlphaFoldDB" id="A0A9Q3ULK7"/>
<dbReference type="Pfam" id="PF03797">
    <property type="entry name" value="Autotransporter"/>
    <property type="match status" value="1"/>
</dbReference>
<dbReference type="GO" id="GO:0019867">
    <property type="term" value="C:outer membrane"/>
    <property type="evidence" value="ECO:0007669"/>
    <property type="project" value="InterPro"/>
</dbReference>
<dbReference type="Gene3D" id="2.40.128.130">
    <property type="entry name" value="Autotransporter beta-domain"/>
    <property type="match status" value="1"/>
</dbReference>
<comment type="caution">
    <text evidence="3">The sequence shown here is derived from an EMBL/GenBank/DDBJ whole genome shotgun (WGS) entry which is preliminary data.</text>
</comment>
<dbReference type="InterPro" id="IPR030895">
    <property type="entry name" value="T5SS_PEPC_rpt"/>
</dbReference>
<evidence type="ECO:0000259" key="2">
    <source>
        <dbReference type="PROSITE" id="PS51208"/>
    </source>
</evidence>
<accession>A0A9Q3ULK7</accession>
<evidence type="ECO:0000256" key="1">
    <source>
        <dbReference type="SAM" id="SignalP"/>
    </source>
</evidence>
<feature type="chain" id="PRO_5040504655" evidence="1">
    <location>
        <begin position="32"/>
        <end position="989"/>
    </location>
</feature>
<organism evidence="3 4">
    <name type="scientific">Alloalcanivorax marinus</name>
    <dbReference type="NCBI Taxonomy" id="1177169"/>
    <lineage>
        <taxon>Bacteria</taxon>
        <taxon>Pseudomonadati</taxon>
        <taxon>Pseudomonadota</taxon>
        <taxon>Gammaproteobacteria</taxon>
        <taxon>Oceanospirillales</taxon>
        <taxon>Alcanivoracaceae</taxon>
        <taxon>Alloalcanivorax</taxon>
    </lineage>
</organism>
<dbReference type="SMART" id="SM00869">
    <property type="entry name" value="Autotransporter"/>
    <property type="match status" value="1"/>
</dbReference>
<gene>
    <name evidence="3" type="ORF">LL252_11620</name>
</gene>
<feature type="domain" description="Autotransporter" evidence="2">
    <location>
        <begin position="715"/>
        <end position="989"/>
    </location>
</feature>
<dbReference type="Proteomes" id="UP001108027">
    <property type="component" value="Unassembled WGS sequence"/>
</dbReference>
<dbReference type="InterPro" id="IPR036709">
    <property type="entry name" value="Autotransporte_beta_dom_sf"/>
</dbReference>
<evidence type="ECO:0000313" key="4">
    <source>
        <dbReference type="Proteomes" id="UP001108027"/>
    </source>
</evidence>
<evidence type="ECO:0000313" key="3">
    <source>
        <dbReference type="EMBL" id="MCC4309222.1"/>
    </source>
</evidence>
<reference evidence="3" key="1">
    <citation type="submission" date="2021-10" db="EMBL/GenBank/DDBJ databases">
        <title>The diversity and Nitrogen Metabolism of Culturable Nitrate-Utilizing Bacteria Within the Oxygen Minimum Zone of the Changjiang (Yangtze River)Estuary.</title>
        <authorList>
            <person name="Zhang D."/>
            <person name="Zheng J."/>
            <person name="Liu S."/>
            <person name="He W."/>
        </authorList>
    </citation>
    <scope>NUCLEOTIDE SEQUENCE</scope>
    <source>
        <strain evidence="3">FXH-223</strain>
    </source>
</reference>
<name>A0A9Q3ULK7_9GAMM</name>
<sequence length="989" mass="101126">MQSFHTRGLGAGAGGALILIGTLAVASPASAAPADYLIDNGEVVELPGDRPDPWDTGGHLFVGFDGAGELTVADGAEVNAGFTILGNFENSSGTLTVTGPQTRFTSDNGLVFGTFGSADVLFADGATITSNGSTLAQEEGGEAVMRVEGADTDWDVAATLTVGQRGQADLTIQDADVHSDSYLVLGDYATGKGTVHLDGGRLSSTFYAAVGMNGQGEINMSNGARVDTAQGLLGWQSTGRGELHMTGADTLWSGQGYLYVGYQGEGLATVANGATVRIAPAGQTPSLVIIGGDPAARGRLYLGGETTATGAGILDVQEVRFSGGDGGLVFNHTDQGYEFLPVFNGNGLIEHRAGDTVLNGQSTGFSGTARLTGGTLTLAADQALGSGTLELDGGTLATRGTVTLGNALRQLADTTLRAGAGTATFTGDLDLGDYLLTVDGEGNTVFLGDISAGSGSLEMVGGGNLSLLGDASAYAGLHQVRDGVLAVDGALGGQLTVFSGGRLQGNGRVGSTEVRAGGTLAPGNSIGALTVDGDLTLMDGAAFEVEVDPAGSAADHLHVTGQATLAGSVVHIGEAGEYRPISRYRILTADGGLVDRFDQVASDFLFLDAALLYDANNVDLELRRNDLDFAAVAATDNQRAVAAGVQSLGAGNALHDAVALQTGSPAALAAAYDSLSGEVHASAAGALLEDSRLLRDAALERFGDDDRLAAGTTLARGQGVTAWLRAYGNVGQTDGEPGTADRDRDTQGTLLGVDRVFTGGGRAGVLLGAGRTDLNLADRRGSADIDSVHAGVFGEYRQGPGALRGGLFYSHHRIDTRRRAVLGGLDESLTGDRDADTWQAFVEAAHRFGATRNVEPFVRLAQVRTVLHGGDEHGGDAALHGARDTLDTTFSTLGARLSTTLAGEPTTRLYGSLGWRHALGDTTPETSLRFAGGGAFTVEGAPLARDTLVMEAGFSWLLAPRATLTLGYLGETGDGRADHGGQARFGWSF</sequence>
<dbReference type="PROSITE" id="PS51208">
    <property type="entry name" value="AUTOTRANSPORTER"/>
    <property type="match status" value="1"/>
</dbReference>
<keyword evidence="4" id="KW-1185">Reference proteome</keyword>
<keyword evidence="1" id="KW-0732">Signal</keyword>
<feature type="signal peptide" evidence="1">
    <location>
        <begin position="1"/>
        <end position="31"/>
    </location>
</feature>
<dbReference type="RefSeq" id="WP_228234132.1">
    <property type="nucleotide sequence ID" value="NZ_JAJGNA010000013.1"/>
</dbReference>
<dbReference type="SUPFAM" id="SSF51126">
    <property type="entry name" value="Pectin lyase-like"/>
    <property type="match status" value="1"/>
</dbReference>
<proteinExistence type="predicted"/>
<dbReference type="InterPro" id="IPR006315">
    <property type="entry name" value="OM_autotransptr_brl_dom"/>
</dbReference>
<dbReference type="InterPro" id="IPR011050">
    <property type="entry name" value="Pectin_lyase_fold/virulence"/>
</dbReference>
<dbReference type="NCBIfam" id="TIGR01414">
    <property type="entry name" value="autotrans_barl"/>
    <property type="match status" value="1"/>
</dbReference>
<dbReference type="SUPFAM" id="SSF103515">
    <property type="entry name" value="Autotransporter"/>
    <property type="match status" value="1"/>
</dbReference>
<dbReference type="InterPro" id="IPR005546">
    <property type="entry name" value="Autotransporte_beta"/>
</dbReference>